<proteinExistence type="predicted"/>
<evidence type="ECO:0000313" key="1">
    <source>
        <dbReference type="EMBL" id="SPZ42082.1"/>
    </source>
</evidence>
<dbReference type="EMBL" id="UAUI01000024">
    <property type="protein sequence ID" value="SPZ42082.1"/>
    <property type="molecule type" value="Genomic_DNA"/>
</dbReference>
<accession>A0AB38FLT2</accession>
<dbReference type="RefSeq" id="WP_160118536.1">
    <property type="nucleotide sequence ID" value="NZ_QTTP01000001.1"/>
</dbReference>
<sequence length="54" mass="5783">MRLLTRNLAAEVSTDPAANRPITLRFAGLHVVMTAAEARALADELHDAAERSAP</sequence>
<protein>
    <submittedName>
        <fullName evidence="1">Uncharacterized protein</fullName>
    </submittedName>
</protein>
<evidence type="ECO:0000313" key="2">
    <source>
        <dbReference type="Proteomes" id="UP000251211"/>
    </source>
</evidence>
<name>A0AB38FLT2_RHOWR</name>
<gene>
    <name evidence="1" type="ORF">NCTC13229_05597</name>
</gene>
<dbReference type="Proteomes" id="UP000251211">
    <property type="component" value="Unassembled WGS sequence"/>
</dbReference>
<dbReference type="AlphaFoldDB" id="A0AB38FLT2"/>
<comment type="caution">
    <text evidence="1">The sequence shown here is derived from an EMBL/GenBank/DDBJ whole genome shotgun (WGS) entry which is preliminary data.</text>
</comment>
<reference evidence="1 2" key="1">
    <citation type="submission" date="2018-06" db="EMBL/GenBank/DDBJ databases">
        <authorList>
            <consortium name="Pathogen Informatics"/>
            <person name="Doyle S."/>
        </authorList>
    </citation>
    <scope>NUCLEOTIDE SEQUENCE [LARGE SCALE GENOMIC DNA]</scope>
    <source>
        <strain evidence="1 2">NCTC13229</strain>
    </source>
</reference>
<organism evidence="1 2">
    <name type="scientific">Rhodococcus wratislaviensis</name>
    <name type="common">Tsukamurella wratislaviensis</name>
    <dbReference type="NCBI Taxonomy" id="44752"/>
    <lineage>
        <taxon>Bacteria</taxon>
        <taxon>Bacillati</taxon>
        <taxon>Actinomycetota</taxon>
        <taxon>Actinomycetes</taxon>
        <taxon>Mycobacteriales</taxon>
        <taxon>Nocardiaceae</taxon>
        <taxon>Rhodococcus</taxon>
    </lineage>
</organism>